<dbReference type="EMBL" id="JAADJZ010000001">
    <property type="protein sequence ID" value="KAF2877787.1"/>
    <property type="molecule type" value="Genomic_DNA"/>
</dbReference>
<evidence type="ECO:0000313" key="3">
    <source>
        <dbReference type="Proteomes" id="UP000481861"/>
    </source>
</evidence>
<sequence>MPDPNLTVSLLTPDEAPQYMFIRHETFRPTINKILYPRGEPSAATLARVTSDIRTGITNDGILYLKCVDSTPNPNPDTSSPPSPPLIIAGARWRSVPASSPTLPIPPPYPESDPALFRHFYALFNDAKTTHLGGCAYFALDTLVTLAGHQRRGAGGRLVEWGVRRADEAGVQCWVEASPMGEGLYKRWGFERVAEVGVDLGEWGVGEGELRFVVSCVWFSFLFYVVWFWRSLSSFHSVIFQACMAEVRPCVVLDLY</sequence>
<dbReference type="PANTHER" id="PTHR42791">
    <property type="entry name" value="GNAT FAMILY ACETYLTRANSFERASE"/>
    <property type="match status" value="1"/>
</dbReference>
<dbReference type="PROSITE" id="PS51186">
    <property type="entry name" value="GNAT"/>
    <property type="match status" value="1"/>
</dbReference>
<dbReference type="PANTHER" id="PTHR42791:SF14">
    <property type="entry name" value="N-ACETYLTRANSFERASE DOMAIN-CONTAINING PROTEIN"/>
    <property type="match status" value="1"/>
</dbReference>
<dbReference type="AlphaFoldDB" id="A0A7C8IQQ0"/>
<keyword evidence="3" id="KW-1185">Reference proteome</keyword>
<dbReference type="SUPFAM" id="SSF55729">
    <property type="entry name" value="Acyl-CoA N-acyltransferases (Nat)"/>
    <property type="match status" value="1"/>
</dbReference>
<evidence type="ECO:0000259" key="1">
    <source>
        <dbReference type="PROSITE" id="PS51186"/>
    </source>
</evidence>
<name>A0A7C8IQQ0_9PLEO</name>
<dbReference type="OrthoDB" id="2115692at2759"/>
<comment type="caution">
    <text evidence="2">The sequence shown here is derived from an EMBL/GenBank/DDBJ whole genome shotgun (WGS) entry which is preliminary data.</text>
</comment>
<feature type="domain" description="N-acetyltransferase" evidence="1">
    <location>
        <begin position="77"/>
        <end position="217"/>
    </location>
</feature>
<dbReference type="InterPro" id="IPR052523">
    <property type="entry name" value="Trichothecene_AcTrans"/>
</dbReference>
<proteinExistence type="predicted"/>
<dbReference type="GO" id="GO:0016747">
    <property type="term" value="F:acyltransferase activity, transferring groups other than amino-acyl groups"/>
    <property type="evidence" value="ECO:0007669"/>
    <property type="project" value="InterPro"/>
</dbReference>
<accession>A0A7C8IQQ0</accession>
<organism evidence="2 3">
    <name type="scientific">Massariosphaeria phaeospora</name>
    <dbReference type="NCBI Taxonomy" id="100035"/>
    <lineage>
        <taxon>Eukaryota</taxon>
        <taxon>Fungi</taxon>
        <taxon>Dikarya</taxon>
        <taxon>Ascomycota</taxon>
        <taxon>Pezizomycotina</taxon>
        <taxon>Dothideomycetes</taxon>
        <taxon>Pleosporomycetidae</taxon>
        <taxon>Pleosporales</taxon>
        <taxon>Pleosporales incertae sedis</taxon>
        <taxon>Massariosphaeria</taxon>
    </lineage>
</organism>
<reference evidence="2 3" key="1">
    <citation type="submission" date="2020-01" db="EMBL/GenBank/DDBJ databases">
        <authorList>
            <consortium name="DOE Joint Genome Institute"/>
            <person name="Haridas S."/>
            <person name="Albert R."/>
            <person name="Binder M."/>
            <person name="Bloem J."/>
            <person name="Labutti K."/>
            <person name="Salamov A."/>
            <person name="Andreopoulos B."/>
            <person name="Baker S.E."/>
            <person name="Barry K."/>
            <person name="Bills G."/>
            <person name="Bluhm B.H."/>
            <person name="Cannon C."/>
            <person name="Castanera R."/>
            <person name="Culley D.E."/>
            <person name="Daum C."/>
            <person name="Ezra D."/>
            <person name="Gonzalez J.B."/>
            <person name="Henrissat B."/>
            <person name="Kuo A."/>
            <person name="Liang C."/>
            <person name="Lipzen A."/>
            <person name="Lutzoni F."/>
            <person name="Magnuson J."/>
            <person name="Mondo S."/>
            <person name="Nolan M."/>
            <person name="Ohm R."/>
            <person name="Pangilinan J."/>
            <person name="Park H.-J.H."/>
            <person name="Ramirez L."/>
            <person name="Alfaro M."/>
            <person name="Sun H."/>
            <person name="Tritt A."/>
            <person name="Yoshinaga Y."/>
            <person name="Zwiers L.-H.L."/>
            <person name="Turgeon B.G."/>
            <person name="Goodwin S.B."/>
            <person name="Spatafora J.W."/>
            <person name="Crous P.W."/>
            <person name="Grigoriev I.V."/>
        </authorList>
    </citation>
    <scope>NUCLEOTIDE SEQUENCE [LARGE SCALE GENOMIC DNA]</scope>
    <source>
        <strain evidence="2 3">CBS 611.86</strain>
    </source>
</reference>
<evidence type="ECO:0000313" key="2">
    <source>
        <dbReference type="EMBL" id="KAF2877787.1"/>
    </source>
</evidence>
<dbReference type="Gene3D" id="3.40.630.30">
    <property type="match status" value="1"/>
</dbReference>
<gene>
    <name evidence="2" type="ORF">BDV95DRAFT_480223</name>
</gene>
<dbReference type="InterPro" id="IPR000182">
    <property type="entry name" value="GNAT_dom"/>
</dbReference>
<protein>
    <recommendedName>
        <fullName evidence="1">N-acetyltransferase domain-containing protein</fullName>
    </recommendedName>
</protein>
<dbReference type="InterPro" id="IPR016181">
    <property type="entry name" value="Acyl_CoA_acyltransferase"/>
</dbReference>
<dbReference type="Proteomes" id="UP000481861">
    <property type="component" value="Unassembled WGS sequence"/>
</dbReference>